<dbReference type="Proteomes" id="UP000254084">
    <property type="component" value="Unassembled WGS sequence"/>
</dbReference>
<evidence type="ECO:0000313" key="2">
    <source>
        <dbReference type="Proteomes" id="UP000254084"/>
    </source>
</evidence>
<name>A0A061CS90_ECTOL</name>
<gene>
    <name evidence="1" type="ORF">NCTC10860_02795</name>
</gene>
<dbReference type="AlphaFoldDB" id="A0A061CS90"/>
<reference evidence="1 2" key="1">
    <citation type="submission" date="2018-06" db="EMBL/GenBank/DDBJ databases">
        <authorList>
            <consortium name="Pathogen Informatics"/>
            <person name="Doyle S."/>
        </authorList>
    </citation>
    <scope>NUCLEOTIDE SEQUENCE [LARGE SCALE GENOMIC DNA]</scope>
    <source>
        <strain evidence="1 2">NCTC10860</strain>
    </source>
</reference>
<evidence type="ECO:0000313" key="1">
    <source>
        <dbReference type="EMBL" id="SUD60455.1"/>
    </source>
</evidence>
<organism evidence="1 2">
    <name type="scientific">Ectopseudomonas oleovorans</name>
    <name type="common">Pseudomonas oleovorans</name>
    <dbReference type="NCBI Taxonomy" id="301"/>
    <lineage>
        <taxon>Bacteria</taxon>
        <taxon>Pseudomonadati</taxon>
        <taxon>Pseudomonadota</taxon>
        <taxon>Gammaproteobacteria</taxon>
        <taxon>Pseudomonadales</taxon>
        <taxon>Pseudomonadaceae</taxon>
        <taxon>Ectopseudomonas</taxon>
    </lineage>
</organism>
<sequence length="280" mass="31710">MAEWNRDETLWRQGLLLASDAVEALGLYHPESPERTLAIVASHDCDLAQSPEKEPNIEVVIGRLVPDKDGNSTHAKNARKLHIEFTGADTFWAEFEATAKVAVDKLELNRFAPRSETTLSPERHAVFQMWLASRYRRSAFPDEFERRLTSKDFKLHERISKAVKPHGELIAGVFFDVDEGVEINRNGADDTYTLDIIIMHSADPDFEAAEKAAESAAVAIVQAFKEKLFSPTSTWQHIELRSCDPVSESVLTYQQFKQLKRWRLEHLSLAADPQQPVLAE</sequence>
<protein>
    <submittedName>
        <fullName evidence="1">Uncharacterized protein</fullName>
    </submittedName>
</protein>
<accession>A0A061CS90</accession>
<dbReference type="EMBL" id="UGUW01000004">
    <property type="protein sequence ID" value="SUD60455.1"/>
    <property type="molecule type" value="Genomic_DNA"/>
</dbReference>
<proteinExistence type="predicted"/>
<dbReference type="RefSeq" id="WP_003461234.1">
    <property type="nucleotide sequence ID" value="NZ_JAOEDG010000044.1"/>
</dbReference>